<name>A0AAE0FJU9_9CHLO</name>
<proteinExistence type="predicted"/>
<keyword evidence="3" id="KW-1185">Reference proteome</keyword>
<comment type="caution">
    <text evidence="2">The sequence shown here is derived from an EMBL/GenBank/DDBJ whole genome shotgun (WGS) entry which is preliminary data.</text>
</comment>
<gene>
    <name evidence="2" type="ORF">CYMTET_30691</name>
</gene>
<evidence type="ECO:0000313" key="3">
    <source>
        <dbReference type="Proteomes" id="UP001190700"/>
    </source>
</evidence>
<dbReference type="EMBL" id="LGRX02017828">
    <property type="protein sequence ID" value="KAK3260346.1"/>
    <property type="molecule type" value="Genomic_DNA"/>
</dbReference>
<sequence length="135" mass="14809">MSDQRAAVDLCTIQLWVRDCFARNVSAGTGTGFSASAFTGFRDEGGHLEDLTSTSMDLIKRQVKTLADKVNINKSFTPRADKANMIGRGGGGDGRRFVAKDLPTGSNWPQKEHQKRKIDRRPSSVYAAAKYKTTP</sequence>
<accession>A0AAE0FJU9</accession>
<dbReference type="Proteomes" id="UP001190700">
    <property type="component" value="Unassembled WGS sequence"/>
</dbReference>
<evidence type="ECO:0000256" key="1">
    <source>
        <dbReference type="SAM" id="MobiDB-lite"/>
    </source>
</evidence>
<feature type="region of interest" description="Disordered" evidence="1">
    <location>
        <begin position="81"/>
        <end position="135"/>
    </location>
</feature>
<organism evidence="2 3">
    <name type="scientific">Cymbomonas tetramitiformis</name>
    <dbReference type="NCBI Taxonomy" id="36881"/>
    <lineage>
        <taxon>Eukaryota</taxon>
        <taxon>Viridiplantae</taxon>
        <taxon>Chlorophyta</taxon>
        <taxon>Pyramimonadophyceae</taxon>
        <taxon>Pyramimonadales</taxon>
        <taxon>Pyramimonadaceae</taxon>
        <taxon>Cymbomonas</taxon>
    </lineage>
</organism>
<reference evidence="2 3" key="1">
    <citation type="journal article" date="2015" name="Genome Biol. Evol.">
        <title>Comparative Genomics of a Bacterivorous Green Alga Reveals Evolutionary Causalities and Consequences of Phago-Mixotrophic Mode of Nutrition.</title>
        <authorList>
            <person name="Burns J.A."/>
            <person name="Paasch A."/>
            <person name="Narechania A."/>
            <person name="Kim E."/>
        </authorList>
    </citation>
    <scope>NUCLEOTIDE SEQUENCE [LARGE SCALE GENOMIC DNA]</scope>
    <source>
        <strain evidence="2 3">PLY_AMNH</strain>
    </source>
</reference>
<protein>
    <submittedName>
        <fullName evidence="2">Uncharacterized protein</fullName>
    </submittedName>
</protein>
<dbReference type="AlphaFoldDB" id="A0AAE0FJU9"/>
<evidence type="ECO:0000313" key="2">
    <source>
        <dbReference type="EMBL" id="KAK3260346.1"/>
    </source>
</evidence>